<organism evidence="2 3">
    <name type="scientific">Gryllotalpicola kribbensis</name>
    <dbReference type="NCBI Taxonomy" id="993084"/>
    <lineage>
        <taxon>Bacteria</taxon>
        <taxon>Bacillati</taxon>
        <taxon>Actinomycetota</taxon>
        <taxon>Actinomycetes</taxon>
        <taxon>Micrococcales</taxon>
        <taxon>Microbacteriaceae</taxon>
        <taxon>Gryllotalpicola</taxon>
    </lineage>
</organism>
<comment type="caution">
    <text evidence="2">The sequence shown here is derived from an EMBL/GenBank/DDBJ whole genome shotgun (WGS) entry which is preliminary data.</text>
</comment>
<gene>
    <name evidence="2" type="ORF">GCM10022288_09840</name>
</gene>
<keyword evidence="3" id="KW-1185">Reference proteome</keyword>
<evidence type="ECO:0000313" key="2">
    <source>
        <dbReference type="EMBL" id="GAA4186380.1"/>
    </source>
</evidence>
<keyword evidence="1" id="KW-0560">Oxidoreductase</keyword>
<sequence length="284" mass="30563">MSGVPSRVVVVTGASSGIGRETALAAADRGDHVAVVGRNPERTRSVASQAGGEAYVADFDRLDDVRMLAEQLLARYERIDVLVNNAGGLVSEWELTADGHERTLQSNVLAPFLLTRLLRPRLEATSALPGVAPGTVRVLATASMANQWGRLQLDDLEWAERPYRRGWPVYGTAKLAVVMWVRELAERLTGTGVDAYSVHPGMVATSFGGTSRLVRLGNTVLAGHWGRSARSGAEPLIAFSSTLPMDAPSGTYFSRFRPFGRTAPQASDPALRHALFELLVELTG</sequence>
<evidence type="ECO:0000313" key="3">
    <source>
        <dbReference type="Proteomes" id="UP001500213"/>
    </source>
</evidence>
<dbReference type="PANTHER" id="PTHR43157">
    <property type="entry name" value="PHOSPHATIDYLINOSITOL-GLYCAN BIOSYNTHESIS CLASS F PROTEIN-RELATED"/>
    <property type="match status" value="1"/>
</dbReference>
<dbReference type="PANTHER" id="PTHR43157:SF31">
    <property type="entry name" value="PHOSPHATIDYLINOSITOL-GLYCAN BIOSYNTHESIS CLASS F PROTEIN"/>
    <property type="match status" value="1"/>
</dbReference>
<proteinExistence type="predicted"/>
<dbReference type="EMBL" id="BAABBX010000006">
    <property type="protein sequence ID" value="GAA4186380.1"/>
    <property type="molecule type" value="Genomic_DNA"/>
</dbReference>
<protein>
    <submittedName>
        <fullName evidence="2">SDR family oxidoreductase</fullName>
    </submittedName>
</protein>
<dbReference type="Pfam" id="PF00106">
    <property type="entry name" value="adh_short"/>
    <property type="match status" value="2"/>
</dbReference>
<name>A0ABP8AMI6_9MICO</name>
<evidence type="ECO:0000256" key="1">
    <source>
        <dbReference type="ARBA" id="ARBA00023002"/>
    </source>
</evidence>
<dbReference type="RefSeq" id="WP_344774434.1">
    <property type="nucleotide sequence ID" value="NZ_BAABBX010000006.1"/>
</dbReference>
<dbReference type="Gene3D" id="3.40.50.720">
    <property type="entry name" value="NAD(P)-binding Rossmann-like Domain"/>
    <property type="match status" value="1"/>
</dbReference>
<dbReference type="PRINTS" id="PR00081">
    <property type="entry name" value="GDHRDH"/>
</dbReference>
<dbReference type="Proteomes" id="UP001500213">
    <property type="component" value="Unassembled WGS sequence"/>
</dbReference>
<accession>A0ABP8AMI6</accession>
<dbReference type="InterPro" id="IPR036291">
    <property type="entry name" value="NAD(P)-bd_dom_sf"/>
</dbReference>
<dbReference type="SUPFAM" id="SSF51735">
    <property type="entry name" value="NAD(P)-binding Rossmann-fold domains"/>
    <property type="match status" value="1"/>
</dbReference>
<dbReference type="InterPro" id="IPR002347">
    <property type="entry name" value="SDR_fam"/>
</dbReference>
<reference evidence="3" key="1">
    <citation type="journal article" date="2019" name="Int. J. Syst. Evol. Microbiol.">
        <title>The Global Catalogue of Microorganisms (GCM) 10K type strain sequencing project: providing services to taxonomists for standard genome sequencing and annotation.</title>
        <authorList>
            <consortium name="The Broad Institute Genomics Platform"/>
            <consortium name="The Broad Institute Genome Sequencing Center for Infectious Disease"/>
            <person name="Wu L."/>
            <person name="Ma J."/>
        </authorList>
    </citation>
    <scope>NUCLEOTIDE SEQUENCE [LARGE SCALE GENOMIC DNA]</scope>
    <source>
        <strain evidence="3">JCM 17593</strain>
    </source>
</reference>